<name>A0A9E7EC02_9LILI</name>
<dbReference type="EMBL" id="CP097502">
    <property type="protein sequence ID" value="URD74183.1"/>
    <property type="molecule type" value="Genomic_DNA"/>
</dbReference>
<keyword evidence="3" id="KW-1185">Reference proteome</keyword>
<proteinExistence type="predicted"/>
<organism evidence="2 3">
    <name type="scientific">Musa troglodytarum</name>
    <name type="common">fe'i banana</name>
    <dbReference type="NCBI Taxonomy" id="320322"/>
    <lineage>
        <taxon>Eukaryota</taxon>
        <taxon>Viridiplantae</taxon>
        <taxon>Streptophyta</taxon>
        <taxon>Embryophyta</taxon>
        <taxon>Tracheophyta</taxon>
        <taxon>Spermatophyta</taxon>
        <taxon>Magnoliopsida</taxon>
        <taxon>Liliopsida</taxon>
        <taxon>Zingiberales</taxon>
        <taxon>Musaceae</taxon>
        <taxon>Musa</taxon>
    </lineage>
</organism>
<gene>
    <name evidence="2" type="ORF">MUK42_10207</name>
</gene>
<protein>
    <submittedName>
        <fullName evidence="2">Uncharacterized protein</fullName>
    </submittedName>
</protein>
<feature type="region of interest" description="Disordered" evidence="1">
    <location>
        <begin position="95"/>
        <end position="119"/>
    </location>
</feature>
<evidence type="ECO:0000313" key="3">
    <source>
        <dbReference type="Proteomes" id="UP001055439"/>
    </source>
</evidence>
<sequence>MLVMGVGVVSEAPRALRQSVHGFPHANLGGRSAFLKLERTIPSLVSQANRANISSWGDRTKHSAAECSVQDQSSAVRVAARATGALERGVRKQASCADSDTSGSTAQLWWEVNEREEET</sequence>
<reference evidence="2" key="1">
    <citation type="submission" date="2022-05" db="EMBL/GenBank/DDBJ databases">
        <title>The Musa troglodytarum L. genome provides insights into the mechanism of non-climacteric behaviour and enrichment of carotenoids.</title>
        <authorList>
            <person name="Wang J."/>
        </authorList>
    </citation>
    <scope>NUCLEOTIDE SEQUENCE</scope>
    <source>
        <tissue evidence="2">Leaf</tissue>
    </source>
</reference>
<evidence type="ECO:0000256" key="1">
    <source>
        <dbReference type="SAM" id="MobiDB-lite"/>
    </source>
</evidence>
<feature type="compositionally biased region" description="Polar residues" evidence="1">
    <location>
        <begin position="96"/>
        <end position="107"/>
    </location>
</feature>
<dbReference type="Proteomes" id="UP001055439">
    <property type="component" value="Chromosome 1"/>
</dbReference>
<dbReference type="AlphaFoldDB" id="A0A9E7EC02"/>
<accession>A0A9E7EC02</accession>
<evidence type="ECO:0000313" key="2">
    <source>
        <dbReference type="EMBL" id="URD74183.1"/>
    </source>
</evidence>